<evidence type="ECO:0000313" key="6">
    <source>
        <dbReference type="EMBL" id="GMN65931.1"/>
    </source>
</evidence>
<evidence type="ECO:0000313" key="5">
    <source>
        <dbReference type="EMBL" id="GMN65926.1"/>
    </source>
</evidence>
<protein>
    <submittedName>
        <fullName evidence="5">Uncharacterized protein</fullName>
    </submittedName>
</protein>
<sequence>MAQPNAVEIVEVCKVAPPPAAISVPSPKSLPLTFFDIRWLRLPPYEILFFYEVSTPNSSSSFFFDSILPRLKHSLSLALLHFLPLAGNITWPPTSPKPGVEYSDGVLMTVAMSNDADFCRLSGSDIFCEATEYHPLIPKLSASHERVAVLALQVTLFPNQGFSIGIIMHHAVLDGKSLHMFLKSWAYICRSLGYGDCIDGQDQSTIFLQLPSELKPVYDRDCIKDPADLGTIFSNQWRNIDGLDNRSLVPWEVQKIQPGSVRGTFQMPREKIEKLKRLVRDKKMENDKDNEQQFPIIHVSTFSLTYAYMLACLAKAEEVIDDNISFVFVMDLRSRFEPPIPKTYFGNCVADKVTVVEREALLGKEGLIVALRAISEAIKGLEKGPLNGAQNWVSSDKLKASALKTYSIASSPRFEAYSTDFGWGRPRKVDVSSIDKTGAISLSDNRNGNGVEIGLVLRKHHMEAFASLFAEGLESL</sequence>
<dbReference type="GO" id="GO:0016747">
    <property type="term" value="F:acyltransferase activity, transferring groups other than amino-acyl groups"/>
    <property type="evidence" value="ECO:0007669"/>
    <property type="project" value="UniProtKB-ARBA"/>
</dbReference>
<evidence type="ECO:0000313" key="3">
    <source>
        <dbReference type="EMBL" id="GMN65526.1"/>
    </source>
</evidence>
<dbReference type="Proteomes" id="UP001187192">
    <property type="component" value="Unassembled WGS sequence"/>
</dbReference>
<dbReference type="InterPro" id="IPR023213">
    <property type="entry name" value="CAT-like_dom_sf"/>
</dbReference>
<evidence type="ECO:0000256" key="1">
    <source>
        <dbReference type="ARBA" id="ARBA00022679"/>
    </source>
</evidence>
<evidence type="ECO:0000313" key="7">
    <source>
        <dbReference type="Proteomes" id="UP001187192"/>
    </source>
</evidence>
<accession>A0AA88E4R4</accession>
<reference evidence="5" key="1">
    <citation type="submission" date="2023-07" db="EMBL/GenBank/DDBJ databases">
        <title>draft genome sequence of fig (Ficus carica).</title>
        <authorList>
            <person name="Takahashi T."/>
            <person name="Nishimura K."/>
        </authorList>
    </citation>
    <scope>NUCLEOTIDE SEQUENCE</scope>
</reference>
<dbReference type="EMBL" id="BTGU01000242">
    <property type="protein sequence ID" value="GMN65535.1"/>
    <property type="molecule type" value="Genomic_DNA"/>
</dbReference>
<dbReference type="AlphaFoldDB" id="A0AA88E4R4"/>
<dbReference type="InterPro" id="IPR051504">
    <property type="entry name" value="Plant_metabolite_acyltrans"/>
</dbReference>
<keyword evidence="1" id="KW-0808">Transferase</keyword>
<name>A0AA88E4R4_FICCA</name>
<dbReference type="Gene3D" id="3.30.559.10">
    <property type="entry name" value="Chloramphenicol acetyltransferase-like domain"/>
    <property type="match status" value="2"/>
</dbReference>
<dbReference type="EMBL" id="BTGU01000273">
    <property type="protein sequence ID" value="GMN65931.1"/>
    <property type="molecule type" value="Genomic_DNA"/>
</dbReference>
<dbReference type="EMBL" id="BTGU01000241">
    <property type="protein sequence ID" value="GMN65526.1"/>
    <property type="molecule type" value="Genomic_DNA"/>
</dbReference>
<proteinExistence type="predicted"/>
<keyword evidence="7" id="KW-1185">Reference proteome</keyword>
<comment type="caution">
    <text evidence="5">The sequence shown here is derived from an EMBL/GenBank/DDBJ whole genome shotgun (WGS) entry which is preliminary data.</text>
</comment>
<gene>
    <name evidence="3" type="ORF">TIFTF001_034590</name>
    <name evidence="4" type="ORF">TIFTF001_034605</name>
    <name evidence="5" type="ORF">TIFTF001_034990</name>
    <name evidence="6" type="ORF">TIFTF001_035003</name>
</gene>
<dbReference type="Pfam" id="PF02458">
    <property type="entry name" value="Transferase"/>
    <property type="match status" value="1"/>
</dbReference>
<evidence type="ECO:0000256" key="2">
    <source>
        <dbReference type="ARBA" id="ARBA00023315"/>
    </source>
</evidence>
<dbReference type="EMBL" id="BTGU01000272">
    <property type="protein sequence ID" value="GMN65926.1"/>
    <property type="molecule type" value="Genomic_DNA"/>
</dbReference>
<organism evidence="5 7">
    <name type="scientific">Ficus carica</name>
    <name type="common">Common fig</name>
    <dbReference type="NCBI Taxonomy" id="3494"/>
    <lineage>
        <taxon>Eukaryota</taxon>
        <taxon>Viridiplantae</taxon>
        <taxon>Streptophyta</taxon>
        <taxon>Embryophyta</taxon>
        <taxon>Tracheophyta</taxon>
        <taxon>Spermatophyta</taxon>
        <taxon>Magnoliopsida</taxon>
        <taxon>eudicotyledons</taxon>
        <taxon>Gunneridae</taxon>
        <taxon>Pentapetalae</taxon>
        <taxon>rosids</taxon>
        <taxon>fabids</taxon>
        <taxon>Rosales</taxon>
        <taxon>Moraceae</taxon>
        <taxon>Ficeae</taxon>
        <taxon>Ficus</taxon>
    </lineage>
</organism>
<dbReference type="PANTHER" id="PTHR31625">
    <property type="match status" value="1"/>
</dbReference>
<keyword evidence="2" id="KW-0012">Acyltransferase</keyword>
<evidence type="ECO:0000313" key="4">
    <source>
        <dbReference type="EMBL" id="GMN65535.1"/>
    </source>
</evidence>